<dbReference type="AlphaFoldDB" id="A0A9W9D7K3"/>
<proteinExistence type="predicted"/>
<reference evidence="1" key="1">
    <citation type="submission" date="2022-10" db="EMBL/GenBank/DDBJ databases">
        <title>Tapping the CABI collections for fungal endophytes: first genome assemblies for Collariella, Neodidymelliopsis, Ascochyta clinopodiicola, Didymella pomorum, Didymosphaeria variabile, Neocosmospora piperis and Neocucurbitaria cava.</title>
        <authorList>
            <person name="Hill R."/>
        </authorList>
    </citation>
    <scope>NUCLEOTIDE SEQUENCE</scope>
    <source>
        <strain evidence="1">IMI 355091</strain>
    </source>
</reference>
<comment type="caution">
    <text evidence="1">The sequence shown here is derived from an EMBL/GenBank/DDBJ whole genome shotgun (WGS) entry which is preliminary data.</text>
</comment>
<gene>
    <name evidence="1" type="ORF">N0V91_005190</name>
</gene>
<evidence type="ECO:0000313" key="2">
    <source>
        <dbReference type="Proteomes" id="UP001140510"/>
    </source>
</evidence>
<name>A0A9W9D7K3_9PLEO</name>
<evidence type="ECO:0000313" key="1">
    <source>
        <dbReference type="EMBL" id="KAJ4405450.1"/>
    </source>
</evidence>
<sequence>MTAQRFFLDLVCAAWPVHPDDAFAGSQEDMGDFTFKLADTGDKIRQQLANKRNGHWTPDCKQQMV</sequence>
<dbReference type="EMBL" id="JAPEVA010000034">
    <property type="protein sequence ID" value="KAJ4405450.1"/>
    <property type="molecule type" value="Genomic_DNA"/>
</dbReference>
<accession>A0A9W9D7K3</accession>
<keyword evidence="2" id="KW-1185">Reference proteome</keyword>
<protein>
    <submittedName>
        <fullName evidence="1">Uncharacterized protein</fullName>
    </submittedName>
</protein>
<dbReference type="OrthoDB" id="2150604at2759"/>
<organism evidence="1 2">
    <name type="scientific">Didymella pomorum</name>
    <dbReference type="NCBI Taxonomy" id="749634"/>
    <lineage>
        <taxon>Eukaryota</taxon>
        <taxon>Fungi</taxon>
        <taxon>Dikarya</taxon>
        <taxon>Ascomycota</taxon>
        <taxon>Pezizomycotina</taxon>
        <taxon>Dothideomycetes</taxon>
        <taxon>Pleosporomycetidae</taxon>
        <taxon>Pleosporales</taxon>
        <taxon>Pleosporineae</taxon>
        <taxon>Didymellaceae</taxon>
        <taxon>Didymella</taxon>
    </lineage>
</organism>
<dbReference type="Proteomes" id="UP001140510">
    <property type="component" value="Unassembled WGS sequence"/>
</dbReference>